<dbReference type="GO" id="GO:0005829">
    <property type="term" value="C:cytosol"/>
    <property type="evidence" value="ECO:0007669"/>
    <property type="project" value="TreeGrafter"/>
</dbReference>
<evidence type="ECO:0000313" key="4">
    <source>
        <dbReference type="EMBL" id="GIL54656.1"/>
    </source>
</evidence>
<dbReference type="PROSITE" id="PS50072">
    <property type="entry name" value="CSA_PPIASE_2"/>
    <property type="match status" value="1"/>
</dbReference>
<feature type="domain" description="PPIase cyclophilin-type" evidence="3">
    <location>
        <begin position="69"/>
        <end position="224"/>
    </location>
</feature>
<keyword evidence="5" id="KW-1185">Reference proteome</keyword>
<sequence length="380" mass="39141">MGKGGTKFVGDAVSVRRKAAPNDTVKGIKRNLDKFLETGVHPEIERMRQERANQLPVLPDLDVHRPYVFLDITLAGKPLGRLVIELYDDIVPVAANHFRNRCLPGSAAGIAGTSFHKLLPRYALHGGLPRGGSGSNSGSSGADGGGIRLQPNTHLRSVEAGLVAVALVGDDFAITLDRALDLDRSHQVVGRIHKGRELLDALGDLRTLPDDSPVQRVVVQRAGPTNHLGNHEELGEGGSGGAGTLLKDAATRLQEAAEETRSALMDALSEGLKRKRTHDSSSTVAEARGAAGAGGASAAATAAAGPSSATSGAGLEPQLEDAAAGSSQRPSGQHQKPVAAPMAAAARSVKARLLDSMLGDLGESGSSSSSSDEDVDGDGS</sequence>
<dbReference type="Gene3D" id="2.40.100.10">
    <property type="entry name" value="Cyclophilin-like"/>
    <property type="match status" value="1"/>
</dbReference>
<organism evidence="4 5">
    <name type="scientific">Volvox africanus</name>
    <dbReference type="NCBI Taxonomy" id="51714"/>
    <lineage>
        <taxon>Eukaryota</taxon>
        <taxon>Viridiplantae</taxon>
        <taxon>Chlorophyta</taxon>
        <taxon>core chlorophytes</taxon>
        <taxon>Chlorophyceae</taxon>
        <taxon>CS clade</taxon>
        <taxon>Chlamydomonadales</taxon>
        <taxon>Volvocaceae</taxon>
        <taxon>Volvox</taxon>
    </lineage>
</organism>
<dbReference type="AlphaFoldDB" id="A0A8J4F0C4"/>
<comment type="caution">
    <text evidence="4">The sequence shown here is derived from an EMBL/GenBank/DDBJ whole genome shotgun (WGS) entry which is preliminary data.</text>
</comment>
<protein>
    <recommendedName>
        <fullName evidence="3">PPIase cyclophilin-type domain-containing protein</fullName>
    </recommendedName>
</protein>
<dbReference type="EMBL" id="BNCO01000019">
    <property type="protein sequence ID" value="GIL54656.1"/>
    <property type="molecule type" value="Genomic_DNA"/>
</dbReference>
<dbReference type="GO" id="GO:0016018">
    <property type="term" value="F:cyclosporin A binding"/>
    <property type="evidence" value="ECO:0007669"/>
    <property type="project" value="TreeGrafter"/>
</dbReference>
<dbReference type="GO" id="GO:0006457">
    <property type="term" value="P:protein folding"/>
    <property type="evidence" value="ECO:0007669"/>
    <property type="project" value="TreeGrafter"/>
</dbReference>
<accession>A0A8J4F0C4</accession>
<comment type="similarity">
    <text evidence="1">Belongs to the cyclophilin-type PPIase family.</text>
</comment>
<feature type="compositionally biased region" description="Low complexity" evidence="2">
    <location>
        <begin position="336"/>
        <end position="348"/>
    </location>
</feature>
<feature type="region of interest" description="Disordered" evidence="2">
    <location>
        <begin position="223"/>
        <end position="244"/>
    </location>
</feature>
<dbReference type="PANTHER" id="PTHR11071:SF561">
    <property type="entry name" value="PEPTIDYL-PROLYL CIS-TRANS ISOMERASE D-RELATED"/>
    <property type="match status" value="1"/>
</dbReference>
<feature type="region of interest" description="Disordered" evidence="2">
    <location>
        <begin position="319"/>
        <end position="380"/>
    </location>
</feature>
<dbReference type="Proteomes" id="UP000747399">
    <property type="component" value="Unassembled WGS sequence"/>
</dbReference>
<evidence type="ECO:0000313" key="5">
    <source>
        <dbReference type="Proteomes" id="UP000747399"/>
    </source>
</evidence>
<evidence type="ECO:0000256" key="2">
    <source>
        <dbReference type="SAM" id="MobiDB-lite"/>
    </source>
</evidence>
<feature type="compositionally biased region" description="Polar residues" evidence="2">
    <location>
        <begin position="325"/>
        <end position="334"/>
    </location>
</feature>
<name>A0A8J4F0C4_9CHLO</name>
<feature type="region of interest" description="Disordered" evidence="2">
    <location>
        <begin position="270"/>
        <end position="289"/>
    </location>
</feature>
<proteinExistence type="inferred from homology"/>
<feature type="region of interest" description="Disordered" evidence="2">
    <location>
        <begin position="129"/>
        <end position="150"/>
    </location>
</feature>
<feature type="compositionally biased region" description="Low complexity" evidence="2">
    <location>
        <begin position="354"/>
        <end position="370"/>
    </location>
</feature>
<evidence type="ECO:0000256" key="1">
    <source>
        <dbReference type="ARBA" id="ARBA00007365"/>
    </source>
</evidence>
<gene>
    <name evidence="4" type="ORF">Vafri_10384</name>
</gene>
<dbReference type="InterPro" id="IPR029000">
    <property type="entry name" value="Cyclophilin-like_dom_sf"/>
</dbReference>
<dbReference type="Pfam" id="PF00160">
    <property type="entry name" value="Pro_isomerase"/>
    <property type="match status" value="1"/>
</dbReference>
<feature type="compositionally biased region" description="Gly residues" evidence="2">
    <location>
        <begin position="129"/>
        <end position="147"/>
    </location>
</feature>
<evidence type="ECO:0000259" key="3">
    <source>
        <dbReference type="PROSITE" id="PS50072"/>
    </source>
</evidence>
<dbReference type="PRINTS" id="PR00153">
    <property type="entry name" value="CSAPPISMRASE"/>
</dbReference>
<feature type="compositionally biased region" description="Acidic residues" evidence="2">
    <location>
        <begin position="371"/>
        <end position="380"/>
    </location>
</feature>
<reference evidence="4" key="1">
    <citation type="journal article" date="2021" name="Proc. Natl. Acad. Sci. U.S.A.">
        <title>Three genomes in the algal genus Volvox reveal the fate of a haploid sex-determining region after a transition to homothallism.</title>
        <authorList>
            <person name="Yamamoto K."/>
            <person name="Hamaji T."/>
            <person name="Kawai-Toyooka H."/>
            <person name="Matsuzaki R."/>
            <person name="Takahashi F."/>
            <person name="Nishimura Y."/>
            <person name="Kawachi M."/>
            <person name="Noguchi H."/>
            <person name="Minakuchi Y."/>
            <person name="Umen J.G."/>
            <person name="Toyoda A."/>
            <person name="Nozaki H."/>
        </authorList>
    </citation>
    <scope>NUCLEOTIDE SEQUENCE</scope>
    <source>
        <strain evidence="4">NIES-3780</strain>
    </source>
</reference>
<dbReference type="SUPFAM" id="SSF50891">
    <property type="entry name" value="Cyclophilin-like"/>
    <property type="match status" value="1"/>
</dbReference>
<dbReference type="PANTHER" id="PTHR11071">
    <property type="entry name" value="PEPTIDYL-PROLYL CIS-TRANS ISOMERASE"/>
    <property type="match status" value="1"/>
</dbReference>
<dbReference type="GO" id="GO:0003755">
    <property type="term" value="F:peptidyl-prolyl cis-trans isomerase activity"/>
    <property type="evidence" value="ECO:0007669"/>
    <property type="project" value="InterPro"/>
</dbReference>
<dbReference type="InterPro" id="IPR002130">
    <property type="entry name" value="Cyclophilin-type_PPIase_dom"/>
</dbReference>